<dbReference type="InterPro" id="IPR033310">
    <property type="entry name" value="Mms4/EME1/EME2"/>
</dbReference>
<keyword evidence="4" id="KW-0540">Nuclease</keyword>
<dbReference type="GO" id="GO:0048476">
    <property type="term" value="C:Holliday junction resolvase complex"/>
    <property type="evidence" value="ECO:0007669"/>
    <property type="project" value="InterPro"/>
</dbReference>
<keyword evidence="13" id="KW-0469">Meiosis</keyword>
<evidence type="ECO:0000256" key="4">
    <source>
        <dbReference type="ARBA" id="ARBA00022722"/>
    </source>
</evidence>
<comment type="cofactor">
    <cofactor evidence="1">
        <name>Mg(2+)</name>
        <dbReference type="ChEBI" id="CHEBI:18420"/>
    </cofactor>
</comment>
<evidence type="ECO:0000256" key="7">
    <source>
        <dbReference type="ARBA" id="ARBA00022763"/>
    </source>
</evidence>
<dbReference type="GO" id="GO:0031297">
    <property type="term" value="P:replication fork processing"/>
    <property type="evidence" value="ECO:0007669"/>
    <property type="project" value="TreeGrafter"/>
</dbReference>
<evidence type="ECO:0000256" key="8">
    <source>
        <dbReference type="ARBA" id="ARBA00022801"/>
    </source>
</evidence>
<keyword evidence="10" id="KW-0233">DNA recombination</keyword>
<reference evidence="15 16" key="1">
    <citation type="journal article" date="2018" name="Nat. Ecol. Evol.">
        <title>Pezizomycetes genomes reveal the molecular basis of ectomycorrhizal truffle lifestyle.</title>
        <authorList>
            <person name="Murat C."/>
            <person name="Payen T."/>
            <person name="Noel B."/>
            <person name="Kuo A."/>
            <person name="Morin E."/>
            <person name="Chen J."/>
            <person name="Kohler A."/>
            <person name="Krizsan K."/>
            <person name="Balestrini R."/>
            <person name="Da Silva C."/>
            <person name="Montanini B."/>
            <person name="Hainaut M."/>
            <person name="Levati E."/>
            <person name="Barry K.W."/>
            <person name="Belfiori B."/>
            <person name="Cichocki N."/>
            <person name="Clum A."/>
            <person name="Dockter R.B."/>
            <person name="Fauchery L."/>
            <person name="Guy J."/>
            <person name="Iotti M."/>
            <person name="Le Tacon F."/>
            <person name="Lindquist E.A."/>
            <person name="Lipzen A."/>
            <person name="Malagnac F."/>
            <person name="Mello A."/>
            <person name="Molinier V."/>
            <person name="Miyauchi S."/>
            <person name="Poulain J."/>
            <person name="Riccioni C."/>
            <person name="Rubini A."/>
            <person name="Sitrit Y."/>
            <person name="Splivallo R."/>
            <person name="Traeger S."/>
            <person name="Wang M."/>
            <person name="Zifcakova L."/>
            <person name="Wipf D."/>
            <person name="Zambonelli A."/>
            <person name="Paolocci F."/>
            <person name="Nowrousian M."/>
            <person name="Ottonello S."/>
            <person name="Baldrian P."/>
            <person name="Spatafora J.W."/>
            <person name="Henrissat B."/>
            <person name="Nagy L.G."/>
            <person name="Aury J.M."/>
            <person name="Wincker P."/>
            <person name="Grigoriev I.V."/>
            <person name="Bonfante P."/>
            <person name="Martin F.M."/>
        </authorList>
    </citation>
    <scope>NUCLEOTIDE SEQUENCE [LARGE SCALE GENOMIC DNA]</scope>
    <source>
        <strain evidence="15 16">CCBAS932</strain>
    </source>
</reference>
<keyword evidence="7" id="KW-0227">DNA damage</keyword>
<keyword evidence="8" id="KW-0378">Hydrolase</keyword>
<dbReference type="PANTHER" id="PTHR21077:SF5">
    <property type="entry name" value="CROSSOVER JUNCTION ENDONUCLEASE MMS4"/>
    <property type="match status" value="1"/>
</dbReference>
<dbReference type="SMART" id="SM00891">
    <property type="entry name" value="ERCC4"/>
    <property type="match status" value="1"/>
</dbReference>
<keyword evidence="9" id="KW-0460">Magnesium</keyword>
<evidence type="ECO:0000256" key="9">
    <source>
        <dbReference type="ARBA" id="ARBA00022842"/>
    </source>
</evidence>
<keyword evidence="12" id="KW-0539">Nucleus</keyword>
<dbReference type="GO" id="GO:0000712">
    <property type="term" value="P:resolution of meiotic recombination intermediates"/>
    <property type="evidence" value="ECO:0007669"/>
    <property type="project" value="TreeGrafter"/>
</dbReference>
<comment type="similarity">
    <text evidence="3">Belongs to the EME1/MMS4 family.</text>
</comment>
<dbReference type="GO" id="GO:0003677">
    <property type="term" value="F:DNA binding"/>
    <property type="evidence" value="ECO:0007669"/>
    <property type="project" value="InterPro"/>
</dbReference>
<keyword evidence="11" id="KW-0234">DNA repair</keyword>
<protein>
    <recommendedName>
        <fullName evidence="14">ERCC4 domain-containing protein</fullName>
    </recommendedName>
</protein>
<gene>
    <name evidence="15" type="ORF">P167DRAFT_493126</name>
</gene>
<dbReference type="GO" id="GO:0005634">
    <property type="term" value="C:nucleus"/>
    <property type="evidence" value="ECO:0007669"/>
    <property type="project" value="UniProtKB-SubCell"/>
</dbReference>
<feature type="domain" description="ERCC4" evidence="14">
    <location>
        <begin position="16"/>
        <end position="265"/>
    </location>
</feature>
<evidence type="ECO:0000313" key="15">
    <source>
        <dbReference type="EMBL" id="RPB09144.1"/>
    </source>
</evidence>
<keyword evidence="5" id="KW-0479">Metal-binding</keyword>
<keyword evidence="16" id="KW-1185">Reference proteome</keyword>
<evidence type="ECO:0000313" key="16">
    <source>
        <dbReference type="Proteomes" id="UP000277580"/>
    </source>
</evidence>
<dbReference type="Pfam" id="PF21292">
    <property type="entry name" value="EME1-MUS81_C"/>
    <property type="match status" value="1"/>
</dbReference>
<proteinExistence type="inferred from homology"/>
<organism evidence="15 16">
    <name type="scientific">Morchella conica CCBAS932</name>
    <dbReference type="NCBI Taxonomy" id="1392247"/>
    <lineage>
        <taxon>Eukaryota</taxon>
        <taxon>Fungi</taxon>
        <taxon>Dikarya</taxon>
        <taxon>Ascomycota</taxon>
        <taxon>Pezizomycotina</taxon>
        <taxon>Pezizomycetes</taxon>
        <taxon>Pezizales</taxon>
        <taxon>Morchellaceae</taxon>
        <taxon>Morchella</taxon>
    </lineage>
</organism>
<evidence type="ECO:0000256" key="3">
    <source>
        <dbReference type="ARBA" id="ARBA00005313"/>
    </source>
</evidence>
<evidence type="ECO:0000256" key="10">
    <source>
        <dbReference type="ARBA" id="ARBA00023172"/>
    </source>
</evidence>
<dbReference type="Pfam" id="PF02732">
    <property type="entry name" value="ERCC4"/>
    <property type="match status" value="1"/>
</dbReference>
<name>A0A3N4KF34_9PEZI</name>
<dbReference type="Gene3D" id="1.10.150.670">
    <property type="entry name" value="Crossover junction endonuclease EME1, DNA-binding domain"/>
    <property type="match status" value="1"/>
</dbReference>
<dbReference type="EMBL" id="ML119155">
    <property type="protein sequence ID" value="RPB09144.1"/>
    <property type="molecule type" value="Genomic_DNA"/>
</dbReference>
<evidence type="ECO:0000256" key="2">
    <source>
        <dbReference type="ARBA" id="ARBA00004123"/>
    </source>
</evidence>
<evidence type="ECO:0000256" key="1">
    <source>
        <dbReference type="ARBA" id="ARBA00001946"/>
    </source>
</evidence>
<dbReference type="InterPro" id="IPR006166">
    <property type="entry name" value="ERCC4_domain"/>
</dbReference>
<dbReference type="Proteomes" id="UP000277580">
    <property type="component" value="Unassembled WGS sequence"/>
</dbReference>
<accession>A0A3N4KF34</accession>
<dbReference type="STRING" id="1392247.A0A3N4KF34"/>
<dbReference type="GO" id="GO:0006302">
    <property type="term" value="P:double-strand break repair"/>
    <property type="evidence" value="ECO:0007669"/>
    <property type="project" value="TreeGrafter"/>
</dbReference>
<dbReference type="PANTHER" id="PTHR21077">
    <property type="entry name" value="EME1 PROTEIN"/>
    <property type="match status" value="1"/>
</dbReference>
<evidence type="ECO:0000256" key="13">
    <source>
        <dbReference type="ARBA" id="ARBA00023254"/>
    </source>
</evidence>
<evidence type="ECO:0000256" key="6">
    <source>
        <dbReference type="ARBA" id="ARBA00022759"/>
    </source>
</evidence>
<evidence type="ECO:0000256" key="5">
    <source>
        <dbReference type="ARBA" id="ARBA00022723"/>
    </source>
</evidence>
<sequence>MSQHLKDSATGQSLARFLVGLGCEVNTTWYPTLPEGTQREWRVAKWRRKVTSEWDERRALFVPLPAMKVTDECHVLVYLTAQEFWQLAEGAEEARLAEHVQLASGFSPRMQDVKVLYLLEGVEAFVRGNRNNRNREYQNRVRAALGEGASIPADAEILDEDVLQDALLELQIVHGCLVHHTASGVESAEWISKFTTDISTIPYKNSRSAIGAAGFCTDAGQLRVGIGKADTFRRMLEEIHRVTPSAAEAVVRVYPDVRALVEAFAGYGEEMLADLPISTTRGGRTTDKTVGQSISRRICGVFMNRDPDSVEI</sequence>
<dbReference type="OrthoDB" id="343092at2759"/>
<dbReference type="InterPro" id="IPR042530">
    <property type="entry name" value="EME1/EME2_C"/>
</dbReference>
<dbReference type="GO" id="GO:0031573">
    <property type="term" value="P:mitotic intra-S DNA damage checkpoint signaling"/>
    <property type="evidence" value="ECO:0007669"/>
    <property type="project" value="TreeGrafter"/>
</dbReference>
<evidence type="ECO:0000256" key="12">
    <source>
        <dbReference type="ARBA" id="ARBA00023242"/>
    </source>
</evidence>
<dbReference type="InParanoid" id="A0A3N4KF34"/>
<dbReference type="GO" id="GO:0046872">
    <property type="term" value="F:metal ion binding"/>
    <property type="evidence" value="ECO:0007669"/>
    <property type="project" value="UniProtKB-KW"/>
</dbReference>
<dbReference type="AlphaFoldDB" id="A0A3N4KF34"/>
<evidence type="ECO:0000259" key="14">
    <source>
        <dbReference type="SMART" id="SM00891"/>
    </source>
</evidence>
<keyword evidence="6" id="KW-0255">Endonuclease</keyword>
<evidence type="ECO:0000256" key="11">
    <source>
        <dbReference type="ARBA" id="ARBA00023204"/>
    </source>
</evidence>
<comment type="subcellular location">
    <subcellularLocation>
        <location evidence="2">Nucleus</location>
    </subcellularLocation>
</comment>
<dbReference type="GO" id="GO:0008821">
    <property type="term" value="F:crossover junction DNA endonuclease activity"/>
    <property type="evidence" value="ECO:0007669"/>
    <property type="project" value="TreeGrafter"/>
</dbReference>
<dbReference type="Gene3D" id="3.40.50.10130">
    <property type="match status" value="1"/>
</dbReference>